<reference evidence="3 4" key="1">
    <citation type="journal article" date="2023" name="Elife">
        <title>Identification of key yeast species and microbe-microbe interactions impacting larval growth of Drosophila in the wild.</title>
        <authorList>
            <person name="Mure A."/>
            <person name="Sugiura Y."/>
            <person name="Maeda R."/>
            <person name="Honda K."/>
            <person name="Sakurai N."/>
            <person name="Takahashi Y."/>
            <person name="Watada M."/>
            <person name="Katoh T."/>
            <person name="Gotoh A."/>
            <person name="Gotoh Y."/>
            <person name="Taniguchi I."/>
            <person name="Nakamura K."/>
            <person name="Hayashi T."/>
            <person name="Katayama T."/>
            <person name="Uemura T."/>
            <person name="Hattori Y."/>
        </authorList>
    </citation>
    <scope>NUCLEOTIDE SEQUENCE [LARGE SCALE GENOMIC DNA]</scope>
    <source>
        <strain evidence="3 4">SB-73</strain>
    </source>
</reference>
<name>A0AAV5RGW7_STABA</name>
<sequence length="444" mass="49053">MAQYPLSIVLSVAIPLGVFSLLSLLVLSALILKYIRYTDADRKAKLGRQKRLESVQGLYKPVHNFNPNNENKELVEIPEPASQGRSLKQPSDIEEIFELVSPDLVFKKHDRSSSLTVSSEAPKMDIRDSFIAPQTASPQKFETMYNNDAYEPTSSHGPTSSLRDARGSQYRQNSVRYFKPLTPENSNMSSLNNVRNHKNSPSRVHRHKGRASNGSQEVPPLWESQDYDTDFDFFNDSPSGTLRRPVSGILGGIDKEPFSTPQSSLPGGVINSPGPLPRFSPPRPPTPNVGALYAHAHAEDTDVKKNNSRKENPKSSNPVPTPSSVYEANSKSQASHLNASSIYLFGGEDEESSKNNPAQMNSDGVIVNLHGAGVFVERMYRAKMADELDIDVDDYLQVYEVFDDGWCNATIISSVKPLETKTLITGVCPMASLNLRPKLVLHNA</sequence>
<evidence type="ECO:0000313" key="4">
    <source>
        <dbReference type="Proteomes" id="UP001362899"/>
    </source>
</evidence>
<gene>
    <name evidence="3" type="ORF">DASB73_016330</name>
</gene>
<accession>A0AAV5RGW7</accession>
<evidence type="ECO:0000256" key="2">
    <source>
        <dbReference type="SAM" id="Phobius"/>
    </source>
</evidence>
<keyword evidence="2" id="KW-0472">Membrane</keyword>
<keyword evidence="2" id="KW-1133">Transmembrane helix</keyword>
<organism evidence="3 4">
    <name type="scientific">Starmerella bacillaris</name>
    <name type="common">Yeast</name>
    <name type="synonym">Candida zemplinina</name>
    <dbReference type="NCBI Taxonomy" id="1247836"/>
    <lineage>
        <taxon>Eukaryota</taxon>
        <taxon>Fungi</taxon>
        <taxon>Dikarya</taxon>
        <taxon>Ascomycota</taxon>
        <taxon>Saccharomycotina</taxon>
        <taxon>Dipodascomycetes</taxon>
        <taxon>Dipodascales</taxon>
        <taxon>Trichomonascaceae</taxon>
        <taxon>Starmerella</taxon>
    </lineage>
</organism>
<protein>
    <recommendedName>
        <fullName evidence="5">SH3 domain-containing protein</fullName>
    </recommendedName>
</protein>
<feature type="compositionally biased region" description="Polar residues" evidence="1">
    <location>
        <begin position="183"/>
        <end position="194"/>
    </location>
</feature>
<comment type="caution">
    <text evidence="3">The sequence shown here is derived from an EMBL/GenBank/DDBJ whole genome shotgun (WGS) entry which is preliminary data.</text>
</comment>
<keyword evidence="4" id="KW-1185">Reference proteome</keyword>
<dbReference type="Proteomes" id="UP001362899">
    <property type="component" value="Unassembled WGS sequence"/>
</dbReference>
<dbReference type="SUPFAM" id="SSF50044">
    <property type="entry name" value="SH3-domain"/>
    <property type="match status" value="1"/>
</dbReference>
<evidence type="ECO:0008006" key="5">
    <source>
        <dbReference type="Google" id="ProtNLM"/>
    </source>
</evidence>
<feature type="compositionally biased region" description="Basic and acidic residues" evidence="1">
    <location>
        <begin position="296"/>
        <end position="313"/>
    </location>
</feature>
<evidence type="ECO:0000313" key="3">
    <source>
        <dbReference type="EMBL" id="GMM50675.1"/>
    </source>
</evidence>
<feature type="compositionally biased region" description="Pro residues" evidence="1">
    <location>
        <begin position="274"/>
        <end position="287"/>
    </location>
</feature>
<dbReference type="EMBL" id="BTGC01000003">
    <property type="protein sequence ID" value="GMM50675.1"/>
    <property type="molecule type" value="Genomic_DNA"/>
</dbReference>
<dbReference type="InterPro" id="IPR036028">
    <property type="entry name" value="SH3-like_dom_sf"/>
</dbReference>
<dbReference type="AlphaFoldDB" id="A0AAV5RGW7"/>
<keyword evidence="2" id="KW-0812">Transmembrane</keyword>
<feature type="compositionally biased region" description="Polar residues" evidence="1">
    <location>
        <begin position="314"/>
        <end position="333"/>
    </location>
</feature>
<evidence type="ECO:0000256" key="1">
    <source>
        <dbReference type="SAM" id="MobiDB-lite"/>
    </source>
</evidence>
<proteinExistence type="predicted"/>
<feature type="region of interest" description="Disordered" evidence="1">
    <location>
        <begin position="147"/>
        <end position="333"/>
    </location>
</feature>
<feature type="compositionally biased region" description="Basic residues" evidence="1">
    <location>
        <begin position="195"/>
        <end position="210"/>
    </location>
</feature>
<feature type="transmembrane region" description="Helical" evidence="2">
    <location>
        <begin position="6"/>
        <end position="35"/>
    </location>
</feature>
<feature type="compositionally biased region" description="Polar residues" evidence="1">
    <location>
        <begin position="147"/>
        <end position="162"/>
    </location>
</feature>